<dbReference type="EMBL" id="BLLK01000046">
    <property type="protein sequence ID" value="GFH52816.1"/>
    <property type="molecule type" value="Genomic_DNA"/>
</dbReference>
<gene>
    <name evidence="7" type="ORF">CTEN210_09292</name>
</gene>
<evidence type="ECO:0000256" key="1">
    <source>
        <dbReference type="ARBA" id="ARBA00022603"/>
    </source>
</evidence>
<keyword evidence="5" id="KW-1133">Transmembrane helix</keyword>
<evidence type="ECO:0000259" key="6">
    <source>
        <dbReference type="Pfam" id="PF10672"/>
    </source>
</evidence>
<sequence>MNSIVLHFQRADNNHIREVIMYKLFSFYACLSALAIVSGFTPSYKARLPSSTSLNARKKKEFVTVKQLMEKVKKDADGYSKNGKNKKKRSRRTRKKVDRPKQKYLYAAQRKELERSGVVTTNVDKDEEIESAEDTDDKEVIERRIQANLDKNSPITIARNLGMNPALQACEASFAVVETGLDGDDSFNRVIATENPRIIGELRVGDEEGGSSGMFAYVIEKPAGWAIIEGGKKKKPNKSKPKTQQKKKEAVEKSPTKSKGNTKRTKYYDEEKNSFDVVEYDELNMLSVMTPEEIAEFEAEGGFDGMALSDAGAELAKAASDAVSQYDEDEDIETIVDNARKEMNEDKPSTSVQSEENNDTPAIFAPESRPSVVSWLKELKASEGIPIRGGKFWTAVAGAVDIDDSGLVLICPKENVDNLYVDYAKYTAVVGNGKYIAPKGKKKAPVAARNMASIADAKIDVVAKLRKGRDDDIVLTTEVMIPDGVSSTNDAVQVCQNQLLDGIRGDSNANPLDRRASRRLVHCSSLSVSSLNYDDVVETEVDIAEDIRLYSDRRNNHEYVAGSFLGRAELQGNEHTTAYREINGAADGFPGWFVDRYDQWLFVQHDPNYERGPLPSIHDNKTAGVYYFATERDRSITGSKKGIKPALLEGKVAPEMIPVKENGIIYHANFDDLSTGIFLDQRDQRSWLSRFCTSETRVLNCFSHCGAFSVAAATAGAETVSLDLDKKWLDRVKPQLEANGIESDKHDCIYGDCFDWLRRLGKRGDKFDIVIVDPPSTSVGKKKKRWSARNDYDELVSLAAPLVKEGGLLWTTTNSQQIHPIKFARMCKKGLDYAGIPNAKLERVAAMPSDFPSIGPQNVKNLVWRIP</sequence>
<dbReference type="GO" id="GO:0008168">
    <property type="term" value="F:methyltransferase activity"/>
    <property type="evidence" value="ECO:0007669"/>
    <property type="project" value="UniProtKB-KW"/>
</dbReference>
<evidence type="ECO:0000256" key="4">
    <source>
        <dbReference type="SAM" id="MobiDB-lite"/>
    </source>
</evidence>
<feature type="region of interest" description="Disordered" evidence="4">
    <location>
        <begin position="229"/>
        <end position="267"/>
    </location>
</feature>
<dbReference type="Pfam" id="PF10672">
    <property type="entry name" value="Methyltrans_SAM"/>
    <property type="match status" value="1"/>
</dbReference>
<dbReference type="SUPFAM" id="SSF53335">
    <property type="entry name" value="S-adenosyl-L-methionine-dependent methyltransferases"/>
    <property type="match status" value="1"/>
</dbReference>
<dbReference type="InterPro" id="IPR029063">
    <property type="entry name" value="SAM-dependent_MTases_sf"/>
</dbReference>
<evidence type="ECO:0000256" key="5">
    <source>
        <dbReference type="SAM" id="Phobius"/>
    </source>
</evidence>
<accession>A0AAD3H781</accession>
<feature type="transmembrane region" description="Helical" evidence="5">
    <location>
        <begin position="20"/>
        <end position="40"/>
    </location>
</feature>
<proteinExistence type="predicted"/>
<dbReference type="Proteomes" id="UP001054902">
    <property type="component" value="Unassembled WGS sequence"/>
</dbReference>
<feature type="region of interest" description="Disordered" evidence="4">
    <location>
        <begin position="74"/>
        <end position="101"/>
    </location>
</feature>
<keyword evidence="1" id="KW-0489">Methyltransferase</keyword>
<keyword evidence="5" id="KW-0812">Transmembrane</keyword>
<keyword evidence="5" id="KW-0472">Membrane</keyword>
<feature type="compositionally biased region" description="Basic residues" evidence="4">
    <location>
        <begin position="83"/>
        <end position="98"/>
    </location>
</feature>
<protein>
    <recommendedName>
        <fullName evidence="6">S-adenosylmethionine-dependent methyltransferase domain-containing protein</fullName>
    </recommendedName>
</protein>
<evidence type="ECO:0000313" key="7">
    <source>
        <dbReference type="EMBL" id="GFH52816.1"/>
    </source>
</evidence>
<dbReference type="CDD" id="cd02440">
    <property type="entry name" value="AdoMet_MTases"/>
    <property type="match status" value="1"/>
</dbReference>
<comment type="caution">
    <text evidence="7">The sequence shown here is derived from an EMBL/GenBank/DDBJ whole genome shotgun (WGS) entry which is preliminary data.</text>
</comment>
<evidence type="ECO:0000313" key="8">
    <source>
        <dbReference type="Proteomes" id="UP001054902"/>
    </source>
</evidence>
<reference evidence="7 8" key="1">
    <citation type="journal article" date="2021" name="Sci. Rep.">
        <title>The genome of the diatom Chaetoceros tenuissimus carries an ancient integrated fragment of an extant virus.</title>
        <authorList>
            <person name="Hongo Y."/>
            <person name="Kimura K."/>
            <person name="Takaki Y."/>
            <person name="Yoshida Y."/>
            <person name="Baba S."/>
            <person name="Kobayashi G."/>
            <person name="Nagasaki K."/>
            <person name="Hano T."/>
            <person name="Tomaru Y."/>
        </authorList>
    </citation>
    <scope>NUCLEOTIDE SEQUENCE [LARGE SCALE GENOMIC DNA]</scope>
    <source>
        <strain evidence="7 8">NIES-3715</strain>
    </source>
</reference>
<dbReference type="Gene3D" id="3.30.750.80">
    <property type="entry name" value="RNA methyltransferase domain (HRMD) like"/>
    <property type="match status" value="1"/>
</dbReference>
<organism evidence="7 8">
    <name type="scientific">Chaetoceros tenuissimus</name>
    <dbReference type="NCBI Taxonomy" id="426638"/>
    <lineage>
        <taxon>Eukaryota</taxon>
        <taxon>Sar</taxon>
        <taxon>Stramenopiles</taxon>
        <taxon>Ochrophyta</taxon>
        <taxon>Bacillariophyta</taxon>
        <taxon>Coscinodiscophyceae</taxon>
        <taxon>Chaetocerotophycidae</taxon>
        <taxon>Chaetocerotales</taxon>
        <taxon>Chaetocerotaceae</taxon>
        <taxon>Chaetoceros</taxon>
    </lineage>
</organism>
<feature type="region of interest" description="Disordered" evidence="4">
    <location>
        <begin position="343"/>
        <end position="364"/>
    </location>
</feature>
<dbReference type="InterPro" id="IPR019614">
    <property type="entry name" value="SAM-dep_methyl-trfase"/>
</dbReference>
<dbReference type="PANTHER" id="PTHR43042:SF3">
    <property type="entry name" value="RIBOSOMAL RNA LARGE SUBUNIT METHYLTRANSFERASE YWBD-RELATED"/>
    <property type="match status" value="1"/>
</dbReference>
<keyword evidence="8" id="KW-1185">Reference proteome</keyword>
<keyword evidence="3" id="KW-0949">S-adenosyl-L-methionine</keyword>
<dbReference type="GO" id="GO:0032259">
    <property type="term" value="P:methylation"/>
    <property type="evidence" value="ECO:0007669"/>
    <property type="project" value="UniProtKB-KW"/>
</dbReference>
<feature type="compositionally biased region" description="Basic residues" evidence="4">
    <location>
        <begin position="232"/>
        <end position="245"/>
    </location>
</feature>
<dbReference type="Gene3D" id="3.40.50.150">
    <property type="entry name" value="Vaccinia Virus protein VP39"/>
    <property type="match status" value="1"/>
</dbReference>
<feature type="compositionally biased region" description="Basic and acidic residues" evidence="4">
    <location>
        <begin position="246"/>
        <end position="255"/>
    </location>
</feature>
<dbReference type="PANTHER" id="PTHR43042">
    <property type="entry name" value="SAM-DEPENDENT METHYLTRANSFERASE"/>
    <property type="match status" value="1"/>
</dbReference>
<feature type="domain" description="S-adenosylmethionine-dependent methyltransferase" evidence="6">
    <location>
        <begin position="659"/>
        <end position="823"/>
    </location>
</feature>
<name>A0AAD3H781_9STRA</name>
<keyword evidence="2" id="KW-0808">Transferase</keyword>
<dbReference type="AlphaFoldDB" id="A0AAD3H781"/>
<evidence type="ECO:0000256" key="3">
    <source>
        <dbReference type="ARBA" id="ARBA00022691"/>
    </source>
</evidence>
<evidence type="ECO:0000256" key="2">
    <source>
        <dbReference type="ARBA" id="ARBA00022679"/>
    </source>
</evidence>